<evidence type="ECO:0000259" key="2">
    <source>
        <dbReference type="Pfam" id="PF02308"/>
    </source>
</evidence>
<accession>A0A1H6DKH2</accession>
<keyword evidence="1" id="KW-1133">Transmembrane helix</keyword>
<dbReference type="InterPro" id="IPR025105">
    <property type="entry name" value="DUF4010"/>
</dbReference>
<gene>
    <name evidence="4" type="ORF">SAMN05444390_10737</name>
</gene>
<dbReference type="Proteomes" id="UP000236745">
    <property type="component" value="Unassembled WGS sequence"/>
</dbReference>
<feature type="transmembrane region" description="Helical" evidence="1">
    <location>
        <begin position="62"/>
        <end position="81"/>
    </location>
</feature>
<feature type="transmembrane region" description="Helical" evidence="1">
    <location>
        <begin position="394"/>
        <end position="414"/>
    </location>
</feature>
<feature type="transmembrane region" description="Helical" evidence="1">
    <location>
        <begin position="177"/>
        <end position="198"/>
    </location>
</feature>
<feature type="transmembrane region" description="Helical" evidence="1">
    <location>
        <begin position="6"/>
        <end position="25"/>
    </location>
</feature>
<name>A0A1H6DKH2_9GAMM</name>
<dbReference type="InterPro" id="IPR049177">
    <property type="entry name" value="MgtC_SapB_SrpB_YhiD_N"/>
</dbReference>
<reference evidence="4 5" key="1">
    <citation type="submission" date="2016-10" db="EMBL/GenBank/DDBJ databases">
        <authorList>
            <person name="de Groot N.N."/>
        </authorList>
    </citation>
    <scope>NUCLEOTIDE SEQUENCE [LARGE SCALE GENOMIC DNA]</scope>
    <source>
        <strain evidence="4 5">DSM 22012</strain>
    </source>
</reference>
<dbReference type="EMBL" id="FNVQ01000007">
    <property type="protein sequence ID" value="SEG85772.1"/>
    <property type="molecule type" value="Genomic_DNA"/>
</dbReference>
<dbReference type="Pfam" id="PF13194">
    <property type="entry name" value="DUF4010"/>
    <property type="match status" value="1"/>
</dbReference>
<feature type="domain" description="DUF4010" evidence="3">
    <location>
        <begin position="182"/>
        <end position="389"/>
    </location>
</feature>
<organism evidence="4 5">
    <name type="scientific">Marinobacterium lutimaris</name>
    <dbReference type="NCBI Taxonomy" id="568106"/>
    <lineage>
        <taxon>Bacteria</taxon>
        <taxon>Pseudomonadati</taxon>
        <taxon>Pseudomonadota</taxon>
        <taxon>Gammaproteobacteria</taxon>
        <taxon>Oceanospirillales</taxon>
        <taxon>Oceanospirillaceae</taxon>
        <taxon>Marinobacterium</taxon>
    </lineage>
</organism>
<feature type="transmembrane region" description="Helical" evidence="1">
    <location>
        <begin position="235"/>
        <end position="260"/>
    </location>
</feature>
<feature type="transmembrane region" description="Helical" evidence="1">
    <location>
        <begin position="366"/>
        <end position="388"/>
    </location>
</feature>
<keyword evidence="1" id="KW-0812">Transmembrane</keyword>
<evidence type="ECO:0000256" key="1">
    <source>
        <dbReference type="SAM" id="Phobius"/>
    </source>
</evidence>
<protein>
    <submittedName>
        <fullName evidence="4">Uncharacterized membrane protein, DUF4010 family</fullName>
    </submittedName>
</protein>
<feature type="transmembrane region" description="Helical" evidence="1">
    <location>
        <begin position="266"/>
        <end position="285"/>
    </location>
</feature>
<evidence type="ECO:0000313" key="5">
    <source>
        <dbReference type="Proteomes" id="UP000236745"/>
    </source>
</evidence>
<dbReference type="PANTHER" id="PTHR39084">
    <property type="entry name" value="MEMBRANE PROTEIN-RELATED"/>
    <property type="match status" value="1"/>
</dbReference>
<evidence type="ECO:0000259" key="3">
    <source>
        <dbReference type="Pfam" id="PF13194"/>
    </source>
</evidence>
<evidence type="ECO:0000313" key="4">
    <source>
        <dbReference type="EMBL" id="SEG85772.1"/>
    </source>
</evidence>
<feature type="transmembrane region" description="Helical" evidence="1">
    <location>
        <begin position="37"/>
        <end position="56"/>
    </location>
</feature>
<sequence>MIDQPIVQLLTALALGLLIGLERGWHERMMRAGGRVAGIRTFALVAVAGQVAGMLGTLLTPWIPVAALLGLSLLLALGYRLNSDEDRDFGTTTVIAALLTFLLGLLVSIGESTLAVGAAVIVTVLLHFKETLHGWIYGLNAEELRGILQLGLISAVLLPVLPNETFGPWDTLNPYEIWLMVVLISAISLAGYFAMRLAGAGKGIMITSAFGGIASSTATTLSLARMSQQLPMYRLLAGGILLASAIMYPRILLLVAVLNVELVQQLSIPLGGMSLTSFAMALWLWRKTEADGEFDSSQLNQKPFQIGPALKFGALLAVIMLAAEGIRAEMGEQGLWIVSLVAGLTDVDAITLTLTRMTDNGIGQQIAIVGITLAAISNTLVKGILAGAAGGATLLKTLVPGLGLSMLVGGLLLLI</sequence>
<dbReference type="PANTHER" id="PTHR39084:SF1">
    <property type="entry name" value="DUF4010 DOMAIN-CONTAINING PROTEIN"/>
    <property type="match status" value="1"/>
</dbReference>
<dbReference type="AlphaFoldDB" id="A0A1H6DKH2"/>
<keyword evidence="5" id="KW-1185">Reference proteome</keyword>
<dbReference type="RefSeq" id="WP_104005506.1">
    <property type="nucleotide sequence ID" value="NZ_FNVQ01000007.1"/>
</dbReference>
<proteinExistence type="predicted"/>
<keyword evidence="1" id="KW-0472">Membrane</keyword>
<feature type="domain" description="MgtC/SapB/SrpB/YhiD N-terminal" evidence="2">
    <location>
        <begin position="9"/>
        <end position="134"/>
    </location>
</feature>
<dbReference type="OrthoDB" id="9813718at2"/>
<feature type="transmembrane region" description="Helical" evidence="1">
    <location>
        <begin position="93"/>
        <end position="126"/>
    </location>
</feature>
<dbReference type="Pfam" id="PF02308">
    <property type="entry name" value="MgtC"/>
    <property type="match status" value="1"/>
</dbReference>